<comment type="caution">
    <text evidence="10">The sequence shown here is derived from an EMBL/GenBank/DDBJ whole genome shotgun (WGS) entry which is preliminary data.</text>
</comment>
<dbReference type="InterPro" id="IPR032675">
    <property type="entry name" value="LRR_dom_sf"/>
</dbReference>
<keyword evidence="6" id="KW-0677">Repeat</keyword>
<dbReference type="Gene3D" id="3.10.20.90">
    <property type="entry name" value="Phosphatidylinositol 3-kinase Catalytic Subunit, Chain A, domain 1"/>
    <property type="match status" value="1"/>
</dbReference>
<dbReference type="PROSITE" id="PS50245">
    <property type="entry name" value="CAP_GLY_2"/>
    <property type="match status" value="1"/>
</dbReference>
<dbReference type="SMART" id="SM01052">
    <property type="entry name" value="CAP_GLY"/>
    <property type="match status" value="1"/>
</dbReference>
<organism evidence="10 11">
    <name type="scientific">Fasciola hepatica</name>
    <name type="common">Liver fluke</name>
    <dbReference type="NCBI Taxonomy" id="6192"/>
    <lineage>
        <taxon>Eukaryota</taxon>
        <taxon>Metazoa</taxon>
        <taxon>Spiralia</taxon>
        <taxon>Lophotrochozoa</taxon>
        <taxon>Platyhelminthes</taxon>
        <taxon>Trematoda</taxon>
        <taxon>Digenea</taxon>
        <taxon>Plagiorchiida</taxon>
        <taxon>Echinostomata</taxon>
        <taxon>Echinostomatoidea</taxon>
        <taxon>Fasciolidae</taxon>
        <taxon>Fasciola</taxon>
    </lineage>
</organism>
<dbReference type="EMBL" id="JXXN02000749">
    <property type="protein sequence ID" value="THD26420.1"/>
    <property type="molecule type" value="Genomic_DNA"/>
</dbReference>
<proteinExistence type="inferred from homology"/>
<evidence type="ECO:0000256" key="1">
    <source>
        <dbReference type="ARBA" id="ARBA00004496"/>
    </source>
</evidence>
<protein>
    <recommendedName>
        <fullName evidence="3">Tubulin-specific chaperone E</fullName>
    </recommendedName>
    <alternativeName>
        <fullName evidence="8">Tubulin-folding cofactor E</fullName>
    </alternativeName>
</protein>
<evidence type="ECO:0000256" key="5">
    <source>
        <dbReference type="ARBA" id="ARBA00022614"/>
    </source>
</evidence>
<evidence type="ECO:0000313" key="10">
    <source>
        <dbReference type="EMBL" id="THD26420.1"/>
    </source>
</evidence>
<dbReference type="Gene3D" id="3.80.10.10">
    <property type="entry name" value="Ribonuclease Inhibitor"/>
    <property type="match status" value="2"/>
</dbReference>
<dbReference type="CDD" id="cd17044">
    <property type="entry name" value="Ubl_TBCE"/>
    <property type="match status" value="1"/>
</dbReference>
<accession>A0A4E0S2U4</accession>
<evidence type="ECO:0000256" key="2">
    <source>
        <dbReference type="ARBA" id="ARBA00006286"/>
    </source>
</evidence>
<evidence type="ECO:0000256" key="7">
    <source>
        <dbReference type="ARBA" id="ARBA00023186"/>
    </source>
</evidence>
<evidence type="ECO:0000259" key="9">
    <source>
        <dbReference type="PROSITE" id="PS50245"/>
    </source>
</evidence>
<keyword evidence="4" id="KW-0963">Cytoplasm</keyword>
<dbReference type="Gene3D" id="2.30.30.190">
    <property type="entry name" value="CAP Gly-rich-like domain"/>
    <property type="match status" value="1"/>
</dbReference>
<keyword evidence="5" id="KW-0433">Leucine-rich repeat</keyword>
<dbReference type="Pfam" id="PF01302">
    <property type="entry name" value="CAP_GLY"/>
    <property type="match status" value="1"/>
</dbReference>
<keyword evidence="11" id="KW-1185">Reference proteome</keyword>
<dbReference type="InterPro" id="IPR000938">
    <property type="entry name" value="CAP-Gly_domain"/>
</dbReference>
<dbReference type="Proteomes" id="UP000230066">
    <property type="component" value="Unassembled WGS sequence"/>
</dbReference>
<dbReference type="PANTHER" id="PTHR18849">
    <property type="entry name" value="LEUCINE RICH REPEAT PROTEIN"/>
    <property type="match status" value="1"/>
</dbReference>
<reference evidence="10" key="1">
    <citation type="submission" date="2019-03" db="EMBL/GenBank/DDBJ databases">
        <title>Improved annotation for the trematode Fasciola hepatica.</title>
        <authorList>
            <person name="Choi Y.-J."/>
            <person name="Martin J."/>
            <person name="Mitreva M."/>
        </authorList>
    </citation>
    <scope>NUCLEOTIDE SEQUENCE [LARGE SCALE GENOMIC DNA]</scope>
</reference>
<sequence>MVIGTQEERNQIVQNVCDGTECGRITSVNKTLIGSRVVHEEHFGTICYAGELPNSKGLWLGIDWDNPSRGRHSGVYAGVKYFETQANTSGSFVRPDKVSLGTSFEEALVYRYVLCAECQMSAQKILPSVDITNNPTAPMRFLDSDEAEYSGTASVPFRIELFTTPAYPGTSSAGTSSTVRHQQCGPLGAEAALKHLRSVSLTLIPVFRALRGGKDAETAPLWPHPGGTLGMLLPRLSELELSGCLLSRWIDVAEVCIQLPWLKSLAVSNNRLRLPLSPSGPRPVESDKNPHPMRLRYDLDTNPAEAERICASAFPNICQLILVRLVCLDWTDALRVIQWTPSIRSLSLPYNHLGPLPEVWSDSVIKLFRQLVELDLTQTDLVDVTQLFSILGPSTSLESLILNQNAIAKLPVFPSVESVDNKSSDISDPVDSVDRTTWFTRLDTLGLRHCGFADWECMNQLMRLTELRHLLFLECPVLENMNTQTGRQEIIARLPNLACLNRVEVCAEERRGAELDYLKRYGSEWIASGGAVIESDDPSKPPSVKVNESFARNHPVFVTLCAKYGPPEAGETKFFTRSIKEGLISLTLKLQSSGDRSSISETGIVRRIPGRMTVSHLKMLARRLFKLTPRASFDLIAQGERHRVINAELPMDTETREVGFYDLEDGDVVYLRMR</sequence>
<dbReference type="InterPro" id="IPR044079">
    <property type="entry name" value="Ubl_TBCE"/>
</dbReference>
<comment type="similarity">
    <text evidence="2">Belongs to the TBCE family.</text>
</comment>
<dbReference type="GO" id="GO:0005737">
    <property type="term" value="C:cytoplasm"/>
    <property type="evidence" value="ECO:0007669"/>
    <property type="project" value="UniProtKB-SubCell"/>
</dbReference>
<dbReference type="SUPFAM" id="SSF54236">
    <property type="entry name" value="Ubiquitin-like"/>
    <property type="match status" value="1"/>
</dbReference>
<evidence type="ECO:0000256" key="3">
    <source>
        <dbReference type="ARBA" id="ARBA00015004"/>
    </source>
</evidence>
<gene>
    <name evidence="10" type="ORF">D915_002520</name>
</gene>
<evidence type="ECO:0000256" key="4">
    <source>
        <dbReference type="ARBA" id="ARBA00022490"/>
    </source>
</evidence>
<dbReference type="InterPro" id="IPR029071">
    <property type="entry name" value="Ubiquitin-like_domsf"/>
</dbReference>
<dbReference type="PANTHER" id="PTHR18849:SF0">
    <property type="entry name" value="CILIA- AND FLAGELLA-ASSOCIATED PROTEIN 410-RELATED"/>
    <property type="match status" value="1"/>
</dbReference>
<evidence type="ECO:0000313" key="11">
    <source>
        <dbReference type="Proteomes" id="UP000230066"/>
    </source>
</evidence>
<dbReference type="InterPro" id="IPR036859">
    <property type="entry name" value="CAP-Gly_dom_sf"/>
</dbReference>
<keyword evidence="7" id="KW-0143">Chaperone</keyword>
<evidence type="ECO:0000256" key="8">
    <source>
        <dbReference type="ARBA" id="ARBA00030180"/>
    </source>
</evidence>
<dbReference type="AlphaFoldDB" id="A0A4E0S2U4"/>
<name>A0A4E0S2U4_FASHE</name>
<feature type="domain" description="CAP-Gly" evidence="9">
    <location>
        <begin position="50"/>
        <end position="94"/>
    </location>
</feature>
<dbReference type="SUPFAM" id="SSF74924">
    <property type="entry name" value="Cap-Gly domain"/>
    <property type="match status" value="1"/>
</dbReference>
<dbReference type="SUPFAM" id="SSF52058">
    <property type="entry name" value="L domain-like"/>
    <property type="match status" value="1"/>
</dbReference>
<evidence type="ECO:0000256" key="6">
    <source>
        <dbReference type="ARBA" id="ARBA00022737"/>
    </source>
</evidence>
<comment type="subcellular location">
    <subcellularLocation>
        <location evidence="1">Cytoplasm</location>
    </subcellularLocation>
</comment>